<dbReference type="InterPro" id="IPR029044">
    <property type="entry name" value="Nucleotide-diphossugar_trans"/>
</dbReference>
<evidence type="ECO:0000256" key="7">
    <source>
        <dbReference type="SAM" id="Phobius"/>
    </source>
</evidence>
<dbReference type="OrthoDB" id="409543at2759"/>
<dbReference type="Gene3D" id="3.90.550.20">
    <property type="match status" value="1"/>
</dbReference>
<comment type="similarity">
    <text evidence="2">Belongs to the glycosyltransferase 32 family.</text>
</comment>
<keyword evidence="4" id="KW-0808">Transferase</keyword>
<dbReference type="GO" id="GO:0006688">
    <property type="term" value="P:glycosphingolipid biosynthetic process"/>
    <property type="evidence" value="ECO:0007669"/>
    <property type="project" value="TreeGrafter"/>
</dbReference>
<dbReference type="GO" id="GO:0016758">
    <property type="term" value="F:hexosyltransferase activity"/>
    <property type="evidence" value="ECO:0007669"/>
    <property type="project" value="TreeGrafter"/>
</dbReference>
<reference evidence="9" key="1">
    <citation type="submission" date="2022-01" db="EMBL/GenBank/DDBJ databases">
        <authorList>
            <person name="King R."/>
        </authorList>
    </citation>
    <scope>NUCLEOTIDE SEQUENCE</scope>
</reference>
<comment type="subcellular location">
    <subcellularLocation>
        <location evidence="1">Golgi apparatus membrane</location>
        <topology evidence="1">Single-pass type II membrane protein</topology>
    </subcellularLocation>
</comment>
<evidence type="ECO:0000313" key="9">
    <source>
        <dbReference type="EMBL" id="CAG9864879.1"/>
    </source>
</evidence>
<feature type="transmembrane region" description="Helical" evidence="7">
    <location>
        <begin position="29"/>
        <end position="48"/>
    </location>
</feature>
<keyword evidence="3" id="KW-0328">Glycosyltransferase</keyword>
<dbReference type="AlphaFoldDB" id="A0A9N9XSX0"/>
<evidence type="ECO:0000256" key="1">
    <source>
        <dbReference type="ARBA" id="ARBA00004323"/>
    </source>
</evidence>
<evidence type="ECO:0000256" key="2">
    <source>
        <dbReference type="ARBA" id="ARBA00009003"/>
    </source>
</evidence>
<proteinExistence type="inferred from homology"/>
<keyword evidence="7" id="KW-0812">Transmembrane</keyword>
<keyword evidence="10" id="KW-1185">Reference proteome</keyword>
<evidence type="ECO:0000256" key="4">
    <source>
        <dbReference type="ARBA" id="ARBA00022679"/>
    </source>
</evidence>
<dbReference type="SUPFAM" id="SSF53448">
    <property type="entry name" value="Nucleotide-diphospho-sugar transferases"/>
    <property type="match status" value="1"/>
</dbReference>
<name>A0A9N9XSX0_PHYSR</name>
<dbReference type="GO" id="GO:0000139">
    <property type="term" value="C:Golgi membrane"/>
    <property type="evidence" value="ECO:0007669"/>
    <property type="project" value="UniProtKB-SubCell"/>
</dbReference>
<evidence type="ECO:0000259" key="8">
    <source>
        <dbReference type="Pfam" id="PF04572"/>
    </source>
</evidence>
<keyword evidence="6 7" id="KW-0472">Membrane</keyword>
<evidence type="ECO:0000313" key="10">
    <source>
        <dbReference type="Proteomes" id="UP001153712"/>
    </source>
</evidence>
<evidence type="ECO:0000256" key="3">
    <source>
        <dbReference type="ARBA" id="ARBA00022676"/>
    </source>
</evidence>
<dbReference type="Pfam" id="PF04572">
    <property type="entry name" value="Gb3_synth"/>
    <property type="match status" value="1"/>
</dbReference>
<protein>
    <recommendedName>
        <fullName evidence="8">Alpha 1,4-glycosyltransferase domain-containing protein</fullName>
    </recommendedName>
</protein>
<sequence>MKSVRSTILLAQSIKSRTMRNSLRFSRKVLLMLICCTLLLILTFFSVVDIKKRMLRTREAIVCYRIKTNDTLPDISEVTPRRGKSIFFHETSCYSYFKGRISITARQACAVESAARFNPNFEIYLLYSSPGMIKFDGDESDKILQNLLTYPNVYIMHLDYEKYTKGTPVERLYASGRIEGSMHAISHSSDVLRYLTMWKYGGVYLDLDVVMLKSVEDLRNFAAIESEEVVASGALGFDPSGDAHDMVEKCLNDLNDNFNGEIWGYNGPGVITRLLRNLCGTNKTDEMSVNDCGGFHVLETESFYPISWRTWWMYFDEKFADNVTYSTQHAYAIHVWNKLSSERLIPIQSNAPYLDIARKHCPKTVQACDNYF</sequence>
<dbReference type="PANTHER" id="PTHR12042">
    <property type="entry name" value="LACTOSYLCERAMIDE 4-ALPHA-GALACTOSYLTRANSFERASE ALPHA- 1,4-GALACTOSYLTRANSFERASE"/>
    <property type="match status" value="1"/>
</dbReference>
<keyword evidence="5" id="KW-0333">Golgi apparatus</keyword>
<dbReference type="Pfam" id="PF04488">
    <property type="entry name" value="Gly_transf_sug"/>
    <property type="match status" value="1"/>
</dbReference>
<dbReference type="InterPro" id="IPR007577">
    <property type="entry name" value="GlycoTrfase_DXD_sugar-bd_CS"/>
</dbReference>
<dbReference type="PANTHER" id="PTHR12042:SF21">
    <property type="entry name" value="ALPHA1,4-GALACTOSYLTRANSFERASE 1-RELATED"/>
    <property type="match status" value="1"/>
</dbReference>
<keyword evidence="7" id="KW-1133">Transmembrane helix</keyword>
<evidence type="ECO:0000256" key="6">
    <source>
        <dbReference type="ARBA" id="ARBA00023136"/>
    </source>
</evidence>
<evidence type="ECO:0000256" key="5">
    <source>
        <dbReference type="ARBA" id="ARBA00023034"/>
    </source>
</evidence>
<gene>
    <name evidence="9" type="ORF">PHYEVI_LOCUS11129</name>
</gene>
<organism evidence="9 10">
    <name type="scientific">Phyllotreta striolata</name>
    <name type="common">Striped flea beetle</name>
    <name type="synonym">Crioceris striolata</name>
    <dbReference type="NCBI Taxonomy" id="444603"/>
    <lineage>
        <taxon>Eukaryota</taxon>
        <taxon>Metazoa</taxon>
        <taxon>Ecdysozoa</taxon>
        <taxon>Arthropoda</taxon>
        <taxon>Hexapoda</taxon>
        <taxon>Insecta</taxon>
        <taxon>Pterygota</taxon>
        <taxon>Neoptera</taxon>
        <taxon>Endopterygota</taxon>
        <taxon>Coleoptera</taxon>
        <taxon>Polyphaga</taxon>
        <taxon>Cucujiformia</taxon>
        <taxon>Chrysomeloidea</taxon>
        <taxon>Chrysomelidae</taxon>
        <taxon>Galerucinae</taxon>
        <taxon>Alticini</taxon>
        <taxon>Phyllotreta</taxon>
    </lineage>
</organism>
<dbReference type="InterPro" id="IPR007652">
    <property type="entry name" value="A1-4-GlycosylTfrase_dom"/>
</dbReference>
<dbReference type="EMBL" id="OU900102">
    <property type="protein sequence ID" value="CAG9864879.1"/>
    <property type="molecule type" value="Genomic_DNA"/>
</dbReference>
<dbReference type="InterPro" id="IPR051981">
    <property type="entry name" value="Glycosyltransf_32"/>
</dbReference>
<dbReference type="Proteomes" id="UP001153712">
    <property type="component" value="Chromosome 9"/>
</dbReference>
<accession>A0A9N9XSX0</accession>
<feature type="domain" description="Alpha 1,4-glycosyltransferase" evidence="8">
    <location>
        <begin position="241"/>
        <end position="368"/>
    </location>
</feature>